<comment type="caution">
    <text evidence="2">The sequence shown here is derived from an EMBL/GenBank/DDBJ whole genome shotgun (WGS) entry which is preliminary data.</text>
</comment>
<proteinExistence type="predicted"/>
<dbReference type="CDD" id="cd00636">
    <property type="entry name" value="TroA-like"/>
    <property type="match status" value="1"/>
</dbReference>
<keyword evidence="4" id="KW-1185">Reference proteome</keyword>
<reference evidence="2" key="1">
    <citation type="journal article" date="2021" name="Sci. Rep.">
        <title>Diploid genomic architecture of Nitzschia inconspicua, an elite biomass production diatom.</title>
        <authorList>
            <person name="Oliver A."/>
            <person name="Podell S."/>
            <person name="Pinowska A."/>
            <person name="Traller J.C."/>
            <person name="Smith S.R."/>
            <person name="McClure R."/>
            <person name="Beliaev A."/>
            <person name="Bohutskyi P."/>
            <person name="Hill E.A."/>
            <person name="Rabines A."/>
            <person name="Zheng H."/>
            <person name="Allen L.Z."/>
            <person name="Kuo A."/>
            <person name="Grigoriev I.V."/>
            <person name="Allen A.E."/>
            <person name="Hazlebeck D."/>
            <person name="Allen E.E."/>
        </authorList>
    </citation>
    <scope>NUCLEOTIDE SEQUENCE</scope>
    <source>
        <strain evidence="2">Hildebrandi</strain>
    </source>
</reference>
<evidence type="ECO:0000313" key="2">
    <source>
        <dbReference type="EMBL" id="KAG7337063.1"/>
    </source>
</evidence>
<feature type="compositionally biased region" description="Polar residues" evidence="1">
    <location>
        <begin position="45"/>
        <end position="62"/>
    </location>
</feature>
<reference evidence="2" key="2">
    <citation type="submission" date="2021-04" db="EMBL/GenBank/DDBJ databases">
        <authorList>
            <person name="Podell S."/>
        </authorList>
    </citation>
    <scope>NUCLEOTIDE SEQUENCE</scope>
    <source>
        <strain evidence="2">Hildebrandi</strain>
    </source>
</reference>
<sequence>MSTRSPSKVLRIFTLYRRAVVDRSGVLLLENNKYNNKKPERRSCRTFSSSASMSTEQQQQQPFLTLSPITEPPLDCQVIEKPCTVLLMEDQDTRSYDNTDTLMTTSSWRPTFQSKLPDECGISFASLSFPGQSDNESLIDDWSKLKISDCVTTMKSSNLPLDTVLVTRGWFSSTCALYYLESLSLQGLIMIDPISFNSTNVENSSPDDNVLQRHILREHSIRFEDLNELKLEPNAVPMLVVSTIPLPSWVQAAQIMADRHSDPDGPYGIVPVVDFNFLHGDARKHWNFAIETVGDAVGIDAQADSMVQLIDQWIEEVVL</sequence>
<dbReference type="EMBL" id="JAGRRH010000096">
    <property type="protein sequence ID" value="KAG7337063.1"/>
    <property type="molecule type" value="Genomic_DNA"/>
</dbReference>
<organism evidence="2 4">
    <name type="scientific">Nitzschia inconspicua</name>
    <dbReference type="NCBI Taxonomy" id="303405"/>
    <lineage>
        <taxon>Eukaryota</taxon>
        <taxon>Sar</taxon>
        <taxon>Stramenopiles</taxon>
        <taxon>Ochrophyta</taxon>
        <taxon>Bacillariophyta</taxon>
        <taxon>Bacillariophyceae</taxon>
        <taxon>Bacillariophycidae</taxon>
        <taxon>Bacillariales</taxon>
        <taxon>Bacillariaceae</taxon>
        <taxon>Nitzschia</taxon>
    </lineage>
</organism>
<dbReference type="Proteomes" id="UP000693970">
    <property type="component" value="Unassembled WGS sequence"/>
</dbReference>
<protein>
    <submittedName>
        <fullName evidence="2">Uncharacterized protein</fullName>
    </submittedName>
</protein>
<evidence type="ECO:0000256" key="1">
    <source>
        <dbReference type="SAM" id="MobiDB-lite"/>
    </source>
</evidence>
<evidence type="ECO:0000313" key="4">
    <source>
        <dbReference type="Proteomes" id="UP000693970"/>
    </source>
</evidence>
<accession>A0A9K3P7A8</accession>
<dbReference type="OrthoDB" id="48093at2759"/>
<name>A0A9K3P7A8_9STRA</name>
<gene>
    <name evidence="3" type="ORF">IV203_008192</name>
    <name evidence="2" type="ORF">IV203_011082</name>
</gene>
<dbReference type="EMBL" id="JAGRRH010000017">
    <property type="protein sequence ID" value="KAG7352144.1"/>
    <property type="molecule type" value="Genomic_DNA"/>
</dbReference>
<feature type="region of interest" description="Disordered" evidence="1">
    <location>
        <begin position="37"/>
        <end position="62"/>
    </location>
</feature>
<dbReference type="AlphaFoldDB" id="A0A9K3P7A8"/>
<evidence type="ECO:0000313" key="3">
    <source>
        <dbReference type="EMBL" id="KAG7352144.1"/>
    </source>
</evidence>